<name>A0A9W3ESG9_CAMBA</name>
<evidence type="ECO:0000256" key="4">
    <source>
        <dbReference type="ARBA" id="ARBA00022588"/>
    </source>
</evidence>
<keyword evidence="11" id="KW-1185">Reference proteome</keyword>
<evidence type="ECO:0000313" key="11">
    <source>
        <dbReference type="Proteomes" id="UP001732780"/>
    </source>
</evidence>
<reference evidence="12" key="1">
    <citation type="submission" date="2025-08" db="UniProtKB">
        <authorList>
            <consortium name="RefSeq"/>
        </authorList>
    </citation>
    <scope>IDENTIFICATION</scope>
</reference>
<dbReference type="GO" id="GO:0006511">
    <property type="term" value="P:ubiquitin-dependent protein catabolic process"/>
    <property type="evidence" value="ECO:0007669"/>
    <property type="project" value="TreeGrafter"/>
</dbReference>
<keyword evidence="4" id="KW-0399">Innate immunity</keyword>
<dbReference type="SUPFAM" id="SSF49562">
    <property type="entry name" value="C2 domain (Calcium/lipid-binding domain, CaLB)"/>
    <property type="match status" value="1"/>
</dbReference>
<evidence type="ECO:0000256" key="6">
    <source>
        <dbReference type="ARBA" id="ARBA00022859"/>
    </source>
</evidence>
<dbReference type="Gene3D" id="1.10.8.10">
    <property type="entry name" value="DNA helicase RuvA subunit, C-terminal domain"/>
    <property type="match status" value="1"/>
</dbReference>
<dbReference type="SUPFAM" id="SSF46934">
    <property type="entry name" value="UBA-like"/>
    <property type="match status" value="1"/>
</dbReference>
<dbReference type="AlphaFoldDB" id="A0A9W3ESG9"/>
<dbReference type="GO" id="GO:0043130">
    <property type="term" value="F:ubiquitin binding"/>
    <property type="evidence" value="ECO:0007669"/>
    <property type="project" value="InterPro"/>
</dbReference>
<dbReference type="GO" id="GO:0006914">
    <property type="term" value="P:autophagy"/>
    <property type="evidence" value="ECO:0007669"/>
    <property type="project" value="UniProtKB-KW"/>
</dbReference>
<comment type="similarity">
    <text evidence="2">Belongs to the tollip family.</text>
</comment>
<dbReference type="Proteomes" id="UP001732780">
    <property type="component" value="Chromosome 10"/>
</dbReference>
<dbReference type="RefSeq" id="XP_010955179.2">
    <property type="nucleotide sequence ID" value="XM_010956877.2"/>
</dbReference>
<dbReference type="PROSITE" id="PS51140">
    <property type="entry name" value="CUE"/>
    <property type="match status" value="1"/>
</dbReference>
<accession>A0A9W3ESG9</accession>
<comment type="function">
    <text evidence="9">Component of the signaling pathway of IL-1 and Toll-like receptors. Inhibits cell activation by microbial products. Recruits IRAK1 to the IL-1 receptor complex. Inhibits IRAK1 phosphorylation and kinase activity. Connects the ubiquitin pathway to autophagy by functioning as a ubiquitin-ATG8 family adapter and thus mediating autophagic clearance of ubiquitin conjugates. The TOLLIP-dependent selective autophagy pathway plays an important role in clearance of cytotoxic polyQ proteins aggregates. In a complex with TOM1, recruits ubiquitin-conjugated proteins onto early endosomes. Binds to phosphatidylinositol 3-phosphate (PtdIns(3)P).</text>
</comment>
<evidence type="ECO:0000256" key="5">
    <source>
        <dbReference type="ARBA" id="ARBA00022737"/>
    </source>
</evidence>
<comment type="subcellular location">
    <subcellularLocation>
        <location evidence="1">Cytoplasm</location>
    </subcellularLocation>
</comment>
<dbReference type="KEGG" id="cbai:105070449"/>
<keyword evidence="5" id="KW-0677">Repeat</keyword>
<dbReference type="PANTHER" id="PTHR16461">
    <property type="entry name" value="TOLL-INTERACTING PROTEIN"/>
    <property type="match status" value="1"/>
</dbReference>
<dbReference type="Pfam" id="PF00168">
    <property type="entry name" value="C2"/>
    <property type="match status" value="1"/>
</dbReference>
<gene>
    <name evidence="12" type="primary">LOC105070449</name>
</gene>
<dbReference type="GO" id="GO:0045087">
    <property type="term" value="P:innate immune response"/>
    <property type="evidence" value="ECO:0007669"/>
    <property type="project" value="UniProtKB-KW"/>
</dbReference>
<dbReference type="Gene3D" id="2.60.40.150">
    <property type="entry name" value="C2 domain"/>
    <property type="match status" value="1"/>
</dbReference>
<dbReference type="PROSITE" id="PS50004">
    <property type="entry name" value="C2"/>
    <property type="match status" value="1"/>
</dbReference>
<sequence>MATTVSTQRGPVFIGELPQDFLRITPTQQQQQIQLDAQAARQLQCGGALGSVGRLSITVVQAKLAKNYGMTRMDPYCRLRLGYAVYETPTAHNGAKNPRWNKVIQCTVPPGVDSFYLEIFDERAFSMDDRIAWTHVTIPESLKQGKVEDEWYSLSGRQGDDKEGMINLVLSYTSLPAAMVMPPQPVVLMPTVYQQGVGYVPITGMPAVCSPGMVPMALPPAVSAQPRCNEEDLRAIQDMFPNMDREVIRSVLEAQRGSRAAAKADSCESAVPPPPRRPRPRPLPCWCMWPRPTAALGLGWVGWVASLLLHIGEEPTVAWPVCPRWLPAPGRMCSPSRRPGGSPGSACPARALALSRLRFDCWPAMTLPEPGDP</sequence>
<dbReference type="InterPro" id="IPR009060">
    <property type="entry name" value="UBA-like_sf"/>
</dbReference>
<keyword evidence="8" id="KW-0395">Inflammatory response</keyword>
<keyword evidence="3" id="KW-0963">Cytoplasm</keyword>
<keyword evidence="6" id="KW-0391">Immunity</keyword>
<evidence type="ECO:0000256" key="9">
    <source>
        <dbReference type="ARBA" id="ARBA00053704"/>
    </source>
</evidence>
<dbReference type="PANTHER" id="PTHR16461:SF5">
    <property type="entry name" value="TOLL-INTERACTING PROTEIN"/>
    <property type="match status" value="1"/>
</dbReference>
<evidence type="ECO:0000256" key="8">
    <source>
        <dbReference type="ARBA" id="ARBA00023198"/>
    </source>
</evidence>
<dbReference type="GO" id="GO:0005737">
    <property type="term" value="C:cytoplasm"/>
    <property type="evidence" value="ECO:0007669"/>
    <property type="project" value="UniProtKB-SubCell"/>
</dbReference>
<evidence type="ECO:0000256" key="3">
    <source>
        <dbReference type="ARBA" id="ARBA00022490"/>
    </source>
</evidence>
<evidence type="ECO:0000256" key="7">
    <source>
        <dbReference type="ARBA" id="ARBA00023006"/>
    </source>
</evidence>
<dbReference type="GO" id="GO:0006954">
    <property type="term" value="P:inflammatory response"/>
    <property type="evidence" value="ECO:0007669"/>
    <property type="project" value="UniProtKB-KW"/>
</dbReference>
<dbReference type="InterPro" id="IPR000008">
    <property type="entry name" value="C2_dom"/>
</dbReference>
<evidence type="ECO:0000313" key="12">
    <source>
        <dbReference type="RefSeq" id="XP_010955179.2"/>
    </source>
</evidence>
<dbReference type="GO" id="GO:0031624">
    <property type="term" value="F:ubiquitin conjugating enzyme binding"/>
    <property type="evidence" value="ECO:0007669"/>
    <property type="project" value="TreeGrafter"/>
</dbReference>
<evidence type="ECO:0000256" key="10">
    <source>
        <dbReference type="ARBA" id="ARBA00072084"/>
    </source>
</evidence>
<dbReference type="SMART" id="SM00239">
    <property type="entry name" value="C2"/>
    <property type="match status" value="1"/>
</dbReference>
<dbReference type="Pfam" id="PF02845">
    <property type="entry name" value="CUE"/>
    <property type="match status" value="1"/>
</dbReference>
<dbReference type="InterPro" id="IPR035892">
    <property type="entry name" value="C2_domain_sf"/>
</dbReference>
<protein>
    <recommendedName>
        <fullName evidence="10">Toll-interacting protein</fullName>
    </recommendedName>
</protein>
<dbReference type="FunFam" id="1.10.8.10:FF:000036">
    <property type="entry name" value="Toll-interacting protein-like Protein"/>
    <property type="match status" value="1"/>
</dbReference>
<evidence type="ECO:0000256" key="1">
    <source>
        <dbReference type="ARBA" id="ARBA00004496"/>
    </source>
</evidence>
<dbReference type="CTD" id="54472"/>
<dbReference type="InterPro" id="IPR003892">
    <property type="entry name" value="CUE"/>
</dbReference>
<keyword evidence="7" id="KW-0072">Autophagy</keyword>
<dbReference type="SMART" id="SM00546">
    <property type="entry name" value="CUE"/>
    <property type="match status" value="1"/>
</dbReference>
<dbReference type="FunFam" id="2.60.40.150:FF:000055">
    <property type="entry name" value="Toll-interacting protein-like Protein"/>
    <property type="match status" value="1"/>
</dbReference>
<dbReference type="InterPro" id="IPR037301">
    <property type="entry name" value="Tollip_C2"/>
</dbReference>
<organism evidence="11 12">
    <name type="scientific">Camelus bactrianus</name>
    <name type="common">Bactrian camel</name>
    <dbReference type="NCBI Taxonomy" id="9837"/>
    <lineage>
        <taxon>Eukaryota</taxon>
        <taxon>Metazoa</taxon>
        <taxon>Chordata</taxon>
        <taxon>Craniata</taxon>
        <taxon>Vertebrata</taxon>
        <taxon>Euteleostomi</taxon>
        <taxon>Mammalia</taxon>
        <taxon>Eutheria</taxon>
        <taxon>Laurasiatheria</taxon>
        <taxon>Artiodactyla</taxon>
        <taxon>Tylopoda</taxon>
        <taxon>Camelidae</taxon>
        <taxon>Camelus</taxon>
    </lineage>
</organism>
<proteinExistence type="inferred from homology"/>
<dbReference type="CDD" id="cd04016">
    <property type="entry name" value="C2_Tollip"/>
    <property type="match status" value="1"/>
</dbReference>
<evidence type="ECO:0000256" key="2">
    <source>
        <dbReference type="ARBA" id="ARBA00009278"/>
    </source>
</evidence>